<sequence>MTEAAKIVSECFSAGLDYPIMDYISGLWAETEPDVDDDPVNTFIRPLLETEAVPEMDVERVCAALQALWEKQTGAVVERKPQVLEKALDMRRAEHLSKKQTIVSAVDIASVVKARDTQVNLKALEKAEAKIVAKMQKRDRKNAYEGSKLMDAHKAQKSYEELFLEVNPLQSPSANKGKSKDIHLENIDVNFGSLRILSNATLTLPMDGDRAGLIGRNGIGKSTLLRAMALREVAIPQHISILYVQQEVIGDETPAIESVLQADVHRTRLMAEEAELNALLQSMEEADAKAEKEGVKVEEDEQKDKKRNRKADDATARLGEVQKLLVEIDADSGPSRAAELMAGLGFSASDQLMPTKAFSGGWRMRISLARALFCKPDLLLLDEPSNNLDLNALAWLEDYLQTWPSTLFVVSHDRAFLDAVATDIIHQHNERLDYYKGNFKQFYATKSERAKQQRREYDSQLQYRQHLQAFIDRWRYNANRAAQAQSKIKILEKLPELTPPEEDDVVTFKFIETEKISPPLLQLSEVAFGYTKDKPLLAGVNIDVSLDSRLGLIGANGAGKSTLMKLLIGELNPTSGQQSRNGRLRIAYFAQHHIDSLDLTVNSVAFLAKMFPGKTEQEYRQHLGAFGITGMTSLQLIGTLSGGQKSRVSFATLSLQRPHILLLDEPTNHLDIEGLDALMAALKVWNGGVIVISHDSTFLHTVCNELWVCADRKVEKFYGDVTEYKNIIVNNAKNKPT</sequence>
<dbReference type="InParanoid" id="A0A1Y2CB78"/>
<proteinExistence type="predicted"/>
<dbReference type="OrthoDB" id="2110130at2759"/>
<dbReference type="PANTHER" id="PTHR19211:SF117">
    <property type="entry name" value="ATP-BINDING CASSETTE SUB-FAMILY F MEMBER 3"/>
    <property type="match status" value="1"/>
</dbReference>
<dbReference type="AlphaFoldDB" id="A0A1Y2CB78"/>
<protein>
    <submittedName>
        <fullName evidence="6">Putative regulation of translational elongation-related protein</fullName>
    </submittedName>
</protein>
<dbReference type="PANTHER" id="PTHR19211">
    <property type="entry name" value="ATP-BINDING TRANSPORT PROTEIN-RELATED"/>
    <property type="match status" value="1"/>
</dbReference>
<dbReference type="GO" id="GO:0005524">
    <property type="term" value="F:ATP binding"/>
    <property type="evidence" value="ECO:0007669"/>
    <property type="project" value="UniProtKB-KW"/>
</dbReference>
<reference evidence="6 7" key="1">
    <citation type="submission" date="2016-07" db="EMBL/GenBank/DDBJ databases">
        <title>Pervasive Adenine N6-methylation of Active Genes in Fungi.</title>
        <authorList>
            <consortium name="DOE Joint Genome Institute"/>
            <person name="Mondo S.J."/>
            <person name="Dannebaum R.O."/>
            <person name="Kuo R.C."/>
            <person name="Labutti K."/>
            <person name="Haridas S."/>
            <person name="Kuo A."/>
            <person name="Salamov A."/>
            <person name="Ahrendt S.R."/>
            <person name="Lipzen A."/>
            <person name="Sullivan W."/>
            <person name="Andreopoulos W.B."/>
            <person name="Clum A."/>
            <person name="Lindquist E."/>
            <person name="Daum C."/>
            <person name="Ramamoorthy G.K."/>
            <person name="Gryganskyi A."/>
            <person name="Culley D."/>
            <person name="Magnuson J.K."/>
            <person name="James T.Y."/>
            <person name="O'Malley M.A."/>
            <person name="Stajich J.E."/>
            <person name="Spatafora J.W."/>
            <person name="Visel A."/>
            <person name="Grigoriev I.V."/>
        </authorList>
    </citation>
    <scope>NUCLEOTIDE SEQUENCE [LARGE SCALE GENOMIC DNA]</scope>
    <source>
        <strain evidence="6 7">62-1032</strain>
    </source>
</reference>
<keyword evidence="2" id="KW-0547">Nucleotide-binding</keyword>
<dbReference type="SMART" id="SM00382">
    <property type="entry name" value="AAA"/>
    <property type="match status" value="2"/>
</dbReference>
<keyword evidence="3" id="KW-0067">ATP-binding</keyword>
<dbReference type="InterPro" id="IPR003593">
    <property type="entry name" value="AAA+_ATPase"/>
</dbReference>
<dbReference type="Proteomes" id="UP000193467">
    <property type="component" value="Unassembled WGS sequence"/>
</dbReference>
<dbReference type="InterPro" id="IPR017871">
    <property type="entry name" value="ABC_transporter-like_CS"/>
</dbReference>
<dbReference type="InterPro" id="IPR032781">
    <property type="entry name" value="ABC_tran_Xtn"/>
</dbReference>
<name>A0A1Y2CB78_9BASI</name>
<accession>A0A1Y2CB78</accession>
<dbReference type="GO" id="GO:0016887">
    <property type="term" value="F:ATP hydrolysis activity"/>
    <property type="evidence" value="ECO:0007669"/>
    <property type="project" value="InterPro"/>
</dbReference>
<dbReference type="FunCoup" id="A0A1Y2CB78">
    <property type="interactions" value="579"/>
</dbReference>
<keyword evidence="7" id="KW-1185">Reference proteome</keyword>
<organism evidence="6 7">
    <name type="scientific">Leucosporidium creatinivorum</name>
    <dbReference type="NCBI Taxonomy" id="106004"/>
    <lineage>
        <taxon>Eukaryota</taxon>
        <taxon>Fungi</taxon>
        <taxon>Dikarya</taxon>
        <taxon>Basidiomycota</taxon>
        <taxon>Pucciniomycotina</taxon>
        <taxon>Microbotryomycetes</taxon>
        <taxon>Leucosporidiales</taxon>
        <taxon>Leucosporidium</taxon>
    </lineage>
</organism>
<dbReference type="Pfam" id="PF00005">
    <property type="entry name" value="ABC_tran"/>
    <property type="match status" value="2"/>
</dbReference>
<keyword evidence="1" id="KW-0677">Repeat</keyword>
<dbReference type="EMBL" id="MCGR01000126">
    <property type="protein sequence ID" value="ORY44278.1"/>
    <property type="molecule type" value="Genomic_DNA"/>
</dbReference>
<comment type="caution">
    <text evidence="6">The sequence shown here is derived from an EMBL/GenBank/DDBJ whole genome shotgun (WGS) entry which is preliminary data.</text>
</comment>
<dbReference type="SUPFAM" id="SSF52540">
    <property type="entry name" value="P-loop containing nucleoside triphosphate hydrolases"/>
    <property type="match status" value="2"/>
</dbReference>
<evidence type="ECO:0000256" key="4">
    <source>
        <dbReference type="SAM" id="MobiDB-lite"/>
    </source>
</evidence>
<dbReference type="Pfam" id="PF12848">
    <property type="entry name" value="ABC_tran_Xtn"/>
    <property type="match status" value="1"/>
</dbReference>
<dbReference type="InterPro" id="IPR050611">
    <property type="entry name" value="ABCF"/>
</dbReference>
<evidence type="ECO:0000256" key="1">
    <source>
        <dbReference type="ARBA" id="ARBA00022737"/>
    </source>
</evidence>
<evidence type="ECO:0000313" key="7">
    <source>
        <dbReference type="Proteomes" id="UP000193467"/>
    </source>
</evidence>
<dbReference type="Gene3D" id="3.40.50.300">
    <property type="entry name" value="P-loop containing nucleotide triphosphate hydrolases"/>
    <property type="match status" value="2"/>
</dbReference>
<dbReference type="FunFam" id="3.40.50.300:FF:001135">
    <property type="entry name" value="ABC transporter F family member 3"/>
    <property type="match status" value="1"/>
</dbReference>
<dbReference type="PROSITE" id="PS50893">
    <property type="entry name" value="ABC_TRANSPORTER_2"/>
    <property type="match status" value="2"/>
</dbReference>
<evidence type="ECO:0000313" key="6">
    <source>
        <dbReference type="EMBL" id="ORY44278.1"/>
    </source>
</evidence>
<evidence type="ECO:0000256" key="3">
    <source>
        <dbReference type="ARBA" id="ARBA00022840"/>
    </source>
</evidence>
<evidence type="ECO:0000256" key="2">
    <source>
        <dbReference type="ARBA" id="ARBA00022741"/>
    </source>
</evidence>
<dbReference type="InterPro" id="IPR003439">
    <property type="entry name" value="ABC_transporter-like_ATP-bd"/>
</dbReference>
<feature type="domain" description="ABC transporter" evidence="5">
    <location>
        <begin position="521"/>
        <end position="736"/>
    </location>
</feature>
<dbReference type="CDD" id="cd03221">
    <property type="entry name" value="ABCF_EF-3"/>
    <property type="match status" value="2"/>
</dbReference>
<feature type="domain" description="ABC transporter" evidence="5">
    <location>
        <begin position="182"/>
        <end position="454"/>
    </location>
</feature>
<evidence type="ECO:0000259" key="5">
    <source>
        <dbReference type="PROSITE" id="PS50893"/>
    </source>
</evidence>
<gene>
    <name evidence="6" type="ORF">BCR35DRAFT_311166</name>
</gene>
<dbReference type="STRING" id="106004.A0A1Y2CB78"/>
<feature type="region of interest" description="Disordered" evidence="4">
    <location>
        <begin position="290"/>
        <end position="313"/>
    </location>
</feature>
<dbReference type="PROSITE" id="PS00211">
    <property type="entry name" value="ABC_TRANSPORTER_1"/>
    <property type="match status" value="2"/>
</dbReference>
<dbReference type="InterPro" id="IPR027417">
    <property type="entry name" value="P-loop_NTPase"/>
</dbReference>
<dbReference type="FunFam" id="3.40.50.300:FF:000104">
    <property type="entry name" value="ATP-binding cassette sub-family F member 3"/>
    <property type="match status" value="1"/>
</dbReference>